<name>A0A250XU16_9CHLO</name>
<dbReference type="Proteomes" id="UP000232323">
    <property type="component" value="Unassembled WGS sequence"/>
</dbReference>
<feature type="compositionally biased region" description="Basic and acidic residues" evidence="1">
    <location>
        <begin position="846"/>
        <end position="855"/>
    </location>
</feature>
<proteinExistence type="predicted"/>
<evidence type="ECO:0000313" key="3">
    <source>
        <dbReference type="Proteomes" id="UP000232323"/>
    </source>
</evidence>
<accession>A0A250XU16</accession>
<feature type="region of interest" description="Disordered" evidence="1">
    <location>
        <begin position="833"/>
        <end position="859"/>
    </location>
</feature>
<feature type="region of interest" description="Disordered" evidence="1">
    <location>
        <begin position="514"/>
        <end position="535"/>
    </location>
</feature>
<comment type="caution">
    <text evidence="2">The sequence shown here is derived from an EMBL/GenBank/DDBJ whole genome shotgun (WGS) entry which is preliminary data.</text>
</comment>
<gene>
    <name evidence="2" type="ORF">CEUSTIGMA_g13951.t1</name>
</gene>
<evidence type="ECO:0000256" key="1">
    <source>
        <dbReference type="SAM" id="MobiDB-lite"/>
    </source>
</evidence>
<dbReference type="EMBL" id="BEGY01000354">
    <property type="protein sequence ID" value="GAX86544.1"/>
    <property type="molecule type" value="Genomic_DNA"/>
</dbReference>
<reference evidence="2 3" key="1">
    <citation type="submission" date="2017-08" db="EMBL/GenBank/DDBJ databases">
        <title>Acidophilic green algal genome provides insights into adaptation to an acidic environment.</title>
        <authorList>
            <person name="Hirooka S."/>
            <person name="Hirose Y."/>
            <person name="Kanesaki Y."/>
            <person name="Higuchi S."/>
            <person name="Fujiwara T."/>
            <person name="Onuma R."/>
            <person name="Era A."/>
            <person name="Ohbayashi R."/>
            <person name="Uzuka A."/>
            <person name="Nozaki H."/>
            <person name="Yoshikawa H."/>
            <person name="Miyagishima S.Y."/>
        </authorList>
    </citation>
    <scope>NUCLEOTIDE SEQUENCE [LARGE SCALE GENOMIC DNA]</scope>
    <source>
        <strain evidence="2 3">NIES-2499</strain>
    </source>
</reference>
<sequence>MYPHLQIFNNVLLQDVFFDRLSEWIPTNCLVDLIDESGCLGHPDFYISHDWDAGLSVGELLDAVEQYLTALEGSGSLQLSAREDDLNATRACCCVWLDWACSAFCHAEGGLELNMEVSVPGYGGVNMQVSVPGYGGVNMQVSVPGYGGENMEVSVPGYGGVNMQVGKRLEGIISKCPGGTLVVRHLQSNTRPVLSLRSLCEWESTLRSHHGMSGLHFLIPQGARQQQELQLIINAVDIDDAVCRSLSCSPGKQHLQSGSPEDEGVLALKEHLVRKHGSSAAFDIFLRLSLLLQPDPGCFLAHEHQSLGSILDITQSPESLQAHGRCLCCDDHPVAVNAVKTWMMIGAPAAAAAAGGRRGSSSSSSQVPAASVPGSTTFIHQQASSNPLMATNAAAPTVSCGTCLDEAVTQECPGPTTERHTCGHEAESVPPPVARLSLEAGRALCITSSCSSTVVHGSTNRASSPACISAAVPCSRWAAYGQIMKAVHRPQSPAPSCLALKAMWHIRNDLQRWQSGRAESKQEHDDDRDSSQGHQQPIQPLVYQETPPFVCAFLFISEQDKRTSEPLGMIKSIAFQMAQRLPTLRDYLLNELTVEDVEALSNTSSFNLEFAFDKLLRPLLKTTIASTLTLSESSLTSSHNTASFTTAATESRSPSVNFRQQHQVAGSAAKPDDLAAPAPAVAHLASSQTPPRPQVIIVIDGLDQGGDIPLACGSSCCSCYLKQNGLCGGQFSKYHYRAVLSHQDVVLPAVQAGTSSCCCAMTHHCNISNVPLQLFLSCLVDRLSPDSVRFILGLTASNTDYYQDDIHATRRDMQELLKKSLKGSISFLEVKKTSTTSGNPQGVQRVQDEGDEPPHDAQPLGLEINLQSAFKLVQ</sequence>
<feature type="compositionally biased region" description="Basic and acidic residues" evidence="1">
    <location>
        <begin position="518"/>
        <end position="531"/>
    </location>
</feature>
<evidence type="ECO:0000313" key="2">
    <source>
        <dbReference type="EMBL" id="GAX86544.1"/>
    </source>
</evidence>
<feature type="non-terminal residue" evidence="2">
    <location>
        <position position="874"/>
    </location>
</feature>
<keyword evidence="3" id="KW-1185">Reference proteome</keyword>
<organism evidence="2 3">
    <name type="scientific">Chlamydomonas eustigma</name>
    <dbReference type="NCBI Taxonomy" id="1157962"/>
    <lineage>
        <taxon>Eukaryota</taxon>
        <taxon>Viridiplantae</taxon>
        <taxon>Chlorophyta</taxon>
        <taxon>core chlorophytes</taxon>
        <taxon>Chlorophyceae</taxon>
        <taxon>CS clade</taxon>
        <taxon>Chlamydomonadales</taxon>
        <taxon>Chlamydomonadaceae</taxon>
        <taxon>Chlamydomonas</taxon>
    </lineage>
</organism>
<feature type="region of interest" description="Disordered" evidence="1">
    <location>
        <begin position="354"/>
        <end position="373"/>
    </location>
</feature>
<dbReference type="AlphaFoldDB" id="A0A250XU16"/>
<protein>
    <submittedName>
        <fullName evidence="2">Uncharacterized protein</fullName>
    </submittedName>
</protein>
<dbReference type="OrthoDB" id="6160370at2759"/>
<feature type="compositionally biased region" description="Polar residues" evidence="1">
    <location>
        <begin position="833"/>
        <end position="844"/>
    </location>
</feature>